<keyword evidence="2" id="KW-0677">Repeat</keyword>
<reference evidence="11 12" key="1">
    <citation type="submission" date="2012-08" db="EMBL/GenBank/DDBJ databases">
        <title>Oryza genome evolution.</title>
        <authorList>
            <person name="Wing R.A."/>
        </authorList>
    </citation>
    <scope>NUCLEOTIDE SEQUENCE</scope>
</reference>
<keyword evidence="5" id="KW-0238">DNA-binding</keyword>
<dbReference type="PROSITE" id="PS51375">
    <property type="entry name" value="PPR"/>
    <property type="match status" value="10"/>
</dbReference>
<dbReference type="InterPro" id="IPR011990">
    <property type="entry name" value="TPR-like_helical_dom_sf"/>
</dbReference>
<dbReference type="GO" id="GO:0006355">
    <property type="term" value="P:regulation of DNA-templated transcription"/>
    <property type="evidence" value="ECO:0007669"/>
    <property type="project" value="InterPro"/>
</dbReference>
<comment type="similarity">
    <text evidence="1">Belongs to the PPR family. P subfamily.</text>
</comment>
<dbReference type="Pfam" id="PF02365">
    <property type="entry name" value="NAM"/>
    <property type="match status" value="1"/>
</dbReference>
<evidence type="ECO:0000256" key="4">
    <source>
        <dbReference type="ARBA" id="ARBA00023015"/>
    </source>
</evidence>
<dbReference type="GO" id="GO:0003677">
    <property type="term" value="F:DNA binding"/>
    <property type="evidence" value="ECO:0007669"/>
    <property type="project" value="UniProtKB-KW"/>
</dbReference>
<dbReference type="NCBIfam" id="TIGR00756">
    <property type="entry name" value="PPR"/>
    <property type="match status" value="10"/>
</dbReference>
<feature type="repeat" description="PPR" evidence="8">
    <location>
        <begin position="654"/>
        <end position="688"/>
    </location>
</feature>
<evidence type="ECO:0000256" key="9">
    <source>
        <dbReference type="SAM" id="MobiDB-lite"/>
    </source>
</evidence>
<dbReference type="Gene3D" id="2.170.150.80">
    <property type="entry name" value="NAC domain"/>
    <property type="match status" value="1"/>
</dbReference>
<evidence type="ECO:0000256" key="6">
    <source>
        <dbReference type="ARBA" id="ARBA00023163"/>
    </source>
</evidence>
<feature type="repeat" description="PPR" evidence="8">
    <location>
        <begin position="690"/>
        <end position="724"/>
    </location>
</feature>
<organism evidence="11 12">
    <name type="scientific">Leersia perrieri</name>
    <dbReference type="NCBI Taxonomy" id="77586"/>
    <lineage>
        <taxon>Eukaryota</taxon>
        <taxon>Viridiplantae</taxon>
        <taxon>Streptophyta</taxon>
        <taxon>Embryophyta</taxon>
        <taxon>Tracheophyta</taxon>
        <taxon>Spermatophyta</taxon>
        <taxon>Magnoliopsida</taxon>
        <taxon>Liliopsida</taxon>
        <taxon>Poales</taxon>
        <taxon>Poaceae</taxon>
        <taxon>BOP clade</taxon>
        <taxon>Oryzoideae</taxon>
        <taxon>Oryzeae</taxon>
        <taxon>Oryzinae</taxon>
        <taxon>Leersia</taxon>
    </lineage>
</organism>
<dbReference type="HOGENOM" id="CLU_011978_0_0_1"/>
<feature type="repeat" description="PPR" evidence="8">
    <location>
        <begin position="865"/>
        <end position="899"/>
    </location>
</feature>
<feature type="region of interest" description="Disordered" evidence="9">
    <location>
        <begin position="296"/>
        <end position="353"/>
    </location>
</feature>
<dbReference type="Pfam" id="PF01535">
    <property type="entry name" value="PPR"/>
    <property type="match status" value="1"/>
</dbReference>
<feature type="compositionally biased region" description="Polar residues" evidence="9">
    <location>
        <begin position="313"/>
        <end position="323"/>
    </location>
</feature>
<dbReference type="InterPro" id="IPR003441">
    <property type="entry name" value="NAC-dom"/>
</dbReference>
<dbReference type="SUPFAM" id="SSF101941">
    <property type="entry name" value="NAC domain"/>
    <property type="match status" value="1"/>
</dbReference>
<dbReference type="FunFam" id="1.25.40.10:FF:000558">
    <property type="entry name" value="Pentatricopeptide repeat-containing protein At5g39710"/>
    <property type="match status" value="1"/>
</dbReference>
<dbReference type="InterPro" id="IPR036093">
    <property type="entry name" value="NAC_dom_sf"/>
</dbReference>
<evidence type="ECO:0000313" key="12">
    <source>
        <dbReference type="Proteomes" id="UP000032180"/>
    </source>
</evidence>
<feature type="region of interest" description="Disordered" evidence="9">
    <location>
        <begin position="443"/>
        <end position="470"/>
    </location>
</feature>
<feature type="repeat" description="PPR" evidence="8">
    <location>
        <begin position="725"/>
        <end position="759"/>
    </location>
</feature>
<evidence type="ECO:0000256" key="8">
    <source>
        <dbReference type="PROSITE-ProRule" id="PRU00708"/>
    </source>
</evidence>
<dbReference type="PROSITE" id="PS51005">
    <property type="entry name" value="NAC"/>
    <property type="match status" value="1"/>
</dbReference>
<dbReference type="Gene3D" id="1.25.40.10">
    <property type="entry name" value="Tetratricopeptide repeat domain"/>
    <property type="match status" value="3"/>
</dbReference>
<protein>
    <recommendedName>
        <fullName evidence="10">NAC domain-containing protein</fullName>
    </recommendedName>
</protein>
<sequence>MARGFCGLMRFEGNLPLEGTKLLRDVVTGFLLVMVSLAASTEGFSFQIAPFRTWIIFGGEVIATKIRNATQLLSCKLGELVPEAWGECPNCKVPIDNSNVNLQWPELPAGVKFDPTDPEILEHLERKINMGNPGPPSLIDHFIPTIKEVEGICYTHPENLPGIKMDGSSSYFFHRISNAYGCGKRKRRKIRCNNHTADDENIRWHKTGRSKEIHENNGVKKGLKKILVLYKGSRQDKIEQANWVIHQYSLGLEDEKDGELVVSKVFYQLSSKQTCTPEMDSVTEEASDALTIKSDPITTITNPPQPRRPMNSPCDTEQNGTISHDQEEGECGTSILRPKVEPENLPGCSGTASTDEDSLKLEALLQWCSDLPGDPVAPLEEPLPFPGMDAFSAMSPDLGFSLALISDLQNFVYVGLRISTRVAVLQSISVSLHVDPAFCLSSRLGKDDPNSKPSPNSVVETSRKPFPSMAPPTSTAAAVAAAARAAPTSAAALSLFKSALSADAVLSPLAVLPHLTGGDAPSSLPSLLLAATAAARPHATSLRLYARIKSLSLPISAASLHPLLSALPSAPAFALFADMFRLRLPLCTTTFNIMLRHLCFSGKPSRALQLLRQMPRPNAVTYNTVIAGFCSRGRVQAAMDIMREMRERGGIAPNQYTYGTVISGWCKVGRVDEAAKVFDEMLTKGEVKPEAVMYNALIGGYCDQGKLDTAFLYCHKMLERGVAMTVATYNLLVHALFMDGRGTEAYELVEEMGGKGLAPDVFTYNILINGHCREGNVKKALEVFETMSRKGVRATGVTYTSLIYALSKKGQVQETDKLFDEAVKRGIRPDLVLYNALINSHSSSGDIDRAFEIMGEMEKKRIAPDDVTYNTLMRGLCLLGRVDEARKLIDDMTKRGIKPDLVTYNTLIRGYSMKGDVKDALRIRNEMMDKGFNPTLLTYNALIQGLCKNGQGDDAENMVKEMVENGITPDDSTYISLIEVLTTEDERAIEDEQLAPEDATKA</sequence>
<keyword evidence="7" id="KW-0539">Nucleus</keyword>
<dbReference type="InterPro" id="IPR002885">
    <property type="entry name" value="PPR_rpt"/>
</dbReference>
<dbReference type="Pfam" id="PF13041">
    <property type="entry name" value="PPR_2"/>
    <property type="match status" value="5"/>
</dbReference>
<feature type="domain" description="NAC" evidence="10">
    <location>
        <begin position="107"/>
        <end position="268"/>
    </location>
</feature>
<dbReference type="STRING" id="77586.A0A0D9W688"/>
<keyword evidence="4" id="KW-0805">Transcription regulation</keyword>
<feature type="repeat" description="PPR" evidence="8">
    <location>
        <begin position="935"/>
        <end position="969"/>
    </location>
</feature>
<evidence type="ECO:0000256" key="1">
    <source>
        <dbReference type="ARBA" id="ARBA00007626"/>
    </source>
</evidence>
<evidence type="ECO:0000256" key="3">
    <source>
        <dbReference type="ARBA" id="ARBA00022946"/>
    </source>
</evidence>
<name>A0A0D9W688_9ORYZ</name>
<dbReference type="SUPFAM" id="SSF81901">
    <property type="entry name" value="HCP-like"/>
    <property type="match status" value="1"/>
</dbReference>
<feature type="repeat" description="PPR" evidence="8">
    <location>
        <begin position="760"/>
        <end position="794"/>
    </location>
</feature>
<feature type="repeat" description="PPR" evidence="8">
    <location>
        <begin position="618"/>
        <end position="652"/>
    </location>
</feature>
<evidence type="ECO:0000256" key="2">
    <source>
        <dbReference type="ARBA" id="ARBA00022737"/>
    </source>
</evidence>
<dbReference type="PANTHER" id="PTHR47447:SF22">
    <property type="entry name" value="TETRATRICOPEPTIDE-LIKE HELICAL DOMAIN SUPERFAMILY"/>
    <property type="match status" value="1"/>
</dbReference>
<keyword evidence="12" id="KW-1185">Reference proteome</keyword>
<evidence type="ECO:0000313" key="11">
    <source>
        <dbReference type="EnsemblPlants" id="LPERR04G12800.1"/>
    </source>
</evidence>
<evidence type="ECO:0000259" key="10">
    <source>
        <dbReference type="PROSITE" id="PS51005"/>
    </source>
</evidence>
<reference evidence="12" key="2">
    <citation type="submission" date="2013-12" db="EMBL/GenBank/DDBJ databases">
        <authorList>
            <person name="Yu Y."/>
            <person name="Lee S."/>
            <person name="de Baynast K."/>
            <person name="Wissotski M."/>
            <person name="Liu L."/>
            <person name="Talag J."/>
            <person name="Goicoechea J."/>
            <person name="Angelova A."/>
            <person name="Jetty R."/>
            <person name="Kudrna D."/>
            <person name="Golser W."/>
            <person name="Rivera L."/>
            <person name="Zhang J."/>
            <person name="Wing R."/>
        </authorList>
    </citation>
    <scope>NUCLEOTIDE SEQUENCE</scope>
</reference>
<feature type="repeat" description="PPR" evidence="8">
    <location>
        <begin position="830"/>
        <end position="864"/>
    </location>
</feature>
<feature type="compositionally biased region" description="Polar residues" evidence="9">
    <location>
        <begin position="451"/>
        <end position="460"/>
    </location>
</feature>
<dbReference type="PANTHER" id="PTHR47447">
    <property type="entry name" value="OS03G0856100 PROTEIN"/>
    <property type="match status" value="1"/>
</dbReference>
<keyword evidence="6" id="KW-0804">Transcription</keyword>
<keyword evidence="3" id="KW-0809">Transit peptide</keyword>
<dbReference type="eggNOG" id="KOG4197">
    <property type="taxonomic scope" value="Eukaryota"/>
</dbReference>
<evidence type="ECO:0000256" key="7">
    <source>
        <dbReference type="ARBA" id="ARBA00023242"/>
    </source>
</evidence>
<evidence type="ECO:0000256" key="5">
    <source>
        <dbReference type="ARBA" id="ARBA00023125"/>
    </source>
</evidence>
<reference evidence="11" key="3">
    <citation type="submission" date="2015-04" db="UniProtKB">
        <authorList>
            <consortium name="EnsemblPlants"/>
        </authorList>
    </citation>
    <scope>IDENTIFICATION</scope>
</reference>
<dbReference type="Gramene" id="LPERR04G12800.1">
    <property type="protein sequence ID" value="LPERR04G12800.1"/>
    <property type="gene ID" value="LPERR04G12800"/>
</dbReference>
<dbReference type="Proteomes" id="UP000032180">
    <property type="component" value="Chromosome 4"/>
</dbReference>
<dbReference type="EnsemblPlants" id="LPERR04G12800.1">
    <property type="protein sequence ID" value="LPERR04G12800.1"/>
    <property type="gene ID" value="LPERR04G12800"/>
</dbReference>
<accession>A0A0D9W688</accession>
<proteinExistence type="inferred from homology"/>
<dbReference type="AlphaFoldDB" id="A0A0D9W688"/>
<feature type="repeat" description="PPR" evidence="8">
    <location>
        <begin position="795"/>
        <end position="829"/>
    </location>
</feature>
<feature type="repeat" description="PPR" evidence="8">
    <location>
        <begin position="900"/>
        <end position="934"/>
    </location>
</feature>